<name>A0A5C3KX15_COPMA</name>
<comment type="catalytic activity">
    <reaction evidence="5">
        <text>L-seryl-[protein] + ATP = O-phospho-L-seryl-[protein] + ADP + H(+)</text>
        <dbReference type="Rhea" id="RHEA:17989"/>
        <dbReference type="Rhea" id="RHEA-COMP:9863"/>
        <dbReference type="Rhea" id="RHEA-COMP:11604"/>
        <dbReference type="ChEBI" id="CHEBI:15378"/>
        <dbReference type="ChEBI" id="CHEBI:29999"/>
        <dbReference type="ChEBI" id="CHEBI:30616"/>
        <dbReference type="ChEBI" id="CHEBI:83421"/>
        <dbReference type="ChEBI" id="CHEBI:456216"/>
        <dbReference type="EC" id="2.7.11.1"/>
    </reaction>
</comment>
<dbReference type="Pfam" id="PF00069">
    <property type="entry name" value="Pkinase"/>
    <property type="match status" value="1"/>
</dbReference>
<feature type="region of interest" description="Disordered" evidence="6">
    <location>
        <begin position="195"/>
        <end position="271"/>
    </location>
</feature>
<feature type="region of interest" description="Disordered" evidence="6">
    <location>
        <begin position="26"/>
        <end position="154"/>
    </location>
</feature>
<evidence type="ECO:0000256" key="4">
    <source>
        <dbReference type="ARBA" id="ARBA00047899"/>
    </source>
</evidence>
<comment type="catalytic activity">
    <reaction evidence="4">
        <text>L-threonyl-[protein] + ATP = O-phospho-L-threonyl-[protein] + ADP + H(+)</text>
        <dbReference type="Rhea" id="RHEA:46608"/>
        <dbReference type="Rhea" id="RHEA-COMP:11060"/>
        <dbReference type="Rhea" id="RHEA-COMP:11605"/>
        <dbReference type="ChEBI" id="CHEBI:15378"/>
        <dbReference type="ChEBI" id="CHEBI:30013"/>
        <dbReference type="ChEBI" id="CHEBI:30616"/>
        <dbReference type="ChEBI" id="CHEBI:61977"/>
        <dbReference type="ChEBI" id="CHEBI:456216"/>
        <dbReference type="EC" id="2.7.11.1"/>
    </reaction>
</comment>
<dbReference type="InterPro" id="IPR011009">
    <property type="entry name" value="Kinase-like_dom_sf"/>
</dbReference>
<feature type="region of interest" description="Disordered" evidence="6">
    <location>
        <begin position="299"/>
        <end position="459"/>
    </location>
</feature>
<feature type="compositionally biased region" description="Basic and acidic residues" evidence="6">
    <location>
        <begin position="628"/>
        <end position="639"/>
    </location>
</feature>
<evidence type="ECO:0000256" key="6">
    <source>
        <dbReference type="SAM" id="MobiDB-lite"/>
    </source>
</evidence>
<feature type="compositionally biased region" description="Basic and acidic residues" evidence="6">
    <location>
        <begin position="597"/>
        <end position="619"/>
    </location>
</feature>
<feature type="compositionally biased region" description="Pro residues" evidence="6">
    <location>
        <begin position="512"/>
        <end position="523"/>
    </location>
</feature>
<proteinExistence type="inferred from homology"/>
<dbReference type="Proteomes" id="UP000307440">
    <property type="component" value="Unassembled WGS sequence"/>
</dbReference>
<feature type="compositionally biased region" description="Polar residues" evidence="6">
    <location>
        <begin position="754"/>
        <end position="769"/>
    </location>
</feature>
<dbReference type="AlphaFoldDB" id="A0A5C3KX15"/>
<comment type="similarity">
    <text evidence="1">Belongs to the protein kinase superfamily. STE Ser/Thr protein kinase family. STE20 subfamily.</text>
</comment>
<feature type="compositionally biased region" description="Polar residues" evidence="6">
    <location>
        <begin position="224"/>
        <end position="264"/>
    </location>
</feature>
<evidence type="ECO:0000256" key="2">
    <source>
        <dbReference type="ARBA" id="ARBA00022741"/>
    </source>
</evidence>
<evidence type="ECO:0008006" key="11">
    <source>
        <dbReference type="Google" id="ProtNLM"/>
    </source>
</evidence>
<keyword evidence="2" id="KW-0547">Nucleotide-binding</keyword>
<organism evidence="9 10">
    <name type="scientific">Coprinopsis marcescibilis</name>
    <name type="common">Agaric fungus</name>
    <name type="synonym">Psathyrella marcescibilis</name>
    <dbReference type="NCBI Taxonomy" id="230819"/>
    <lineage>
        <taxon>Eukaryota</taxon>
        <taxon>Fungi</taxon>
        <taxon>Dikarya</taxon>
        <taxon>Basidiomycota</taxon>
        <taxon>Agaricomycotina</taxon>
        <taxon>Agaricomycetes</taxon>
        <taxon>Agaricomycetidae</taxon>
        <taxon>Agaricales</taxon>
        <taxon>Agaricineae</taxon>
        <taxon>Psathyrellaceae</taxon>
        <taxon>Coprinopsis</taxon>
    </lineage>
</organism>
<feature type="compositionally biased region" description="Polar residues" evidence="6">
    <location>
        <begin position="363"/>
        <end position="382"/>
    </location>
</feature>
<dbReference type="PROSITE" id="PS50011">
    <property type="entry name" value="PROTEIN_KINASE_DOM"/>
    <property type="match status" value="1"/>
</dbReference>
<feature type="domain" description="Protein kinase" evidence="7">
    <location>
        <begin position="869"/>
        <end position="1142"/>
    </location>
</feature>
<dbReference type="InterPro" id="IPR000719">
    <property type="entry name" value="Prot_kinase_dom"/>
</dbReference>
<evidence type="ECO:0000256" key="3">
    <source>
        <dbReference type="ARBA" id="ARBA00022840"/>
    </source>
</evidence>
<dbReference type="Pfam" id="PF00786">
    <property type="entry name" value="PBD"/>
    <property type="match status" value="1"/>
</dbReference>
<feature type="region of interest" description="Disordered" evidence="6">
    <location>
        <begin position="590"/>
        <end position="660"/>
    </location>
</feature>
<keyword evidence="3" id="KW-0067">ATP-binding</keyword>
<feature type="region of interest" description="Disordered" evidence="6">
    <location>
        <begin position="678"/>
        <end position="742"/>
    </location>
</feature>
<keyword evidence="10" id="KW-1185">Reference proteome</keyword>
<dbReference type="PANTHER" id="PTHR45832">
    <property type="entry name" value="SERINE/THREONINE-PROTEIN KINASE SAMKA-RELATED-RELATED"/>
    <property type="match status" value="1"/>
</dbReference>
<feature type="compositionally biased region" description="Polar residues" evidence="6">
    <location>
        <begin position="732"/>
        <end position="742"/>
    </location>
</feature>
<dbReference type="SMART" id="SM00219">
    <property type="entry name" value="TyrKc"/>
    <property type="match status" value="1"/>
</dbReference>
<evidence type="ECO:0000259" key="8">
    <source>
        <dbReference type="PROSITE" id="PS50108"/>
    </source>
</evidence>
<feature type="compositionally biased region" description="Low complexity" evidence="6">
    <location>
        <begin position="313"/>
        <end position="328"/>
    </location>
</feature>
<dbReference type="SMART" id="SM00285">
    <property type="entry name" value="PBD"/>
    <property type="match status" value="1"/>
</dbReference>
<feature type="region of interest" description="Disordered" evidence="6">
    <location>
        <begin position="477"/>
        <end position="549"/>
    </location>
</feature>
<dbReference type="GO" id="GO:0004713">
    <property type="term" value="F:protein tyrosine kinase activity"/>
    <property type="evidence" value="ECO:0007669"/>
    <property type="project" value="InterPro"/>
</dbReference>
<evidence type="ECO:0000256" key="1">
    <source>
        <dbReference type="ARBA" id="ARBA00008874"/>
    </source>
</evidence>
<feature type="compositionally biased region" description="Low complexity" evidence="6">
    <location>
        <begin position="351"/>
        <end position="362"/>
    </location>
</feature>
<dbReference type="SUPFAM" id="SSF56112">
    <property type="entry name" value="Protein kinase-like (PK-like)"/>
    <property type="match status" value="1"/>
</dbReference>
<dbReference type="InterPro" id="IPR051931">
    <property type="entry name" value="PAK3-like"/>
</dbReference>
<dbReference type="GO" id="GO:0004674">
    <property type="term" value="F:protein serine/threonine kinase activity"/>
    <property type="evidence" value="ECO:0007669"/>
    <property type="project" value="UniProtKB-EC"/>
</dbReference>
<dbReference type="InterPro" id="IPR000095">
    <property type="entry name" value="CRIB_dom"/>
</dbReference>
<dbReference type="Gene3D" id="3.90.810.10">
    <property type="entry name" value="CRIB domain"/>
    <property type="match status" value="1"/>
</dbReference>
<dbReference type="InterPro" id="IPR036936">
    <property type="entry name" value="CRIB_dom_sf"/>
</dbReference>
<accession>A0A5C3KX15</accession>
<evidence type="ECO:0000313" key="10">
    <source>
        <dbReference type="Proteomes" id="UP000307440"/>
    </source>
</evidence>
<gene>
    <name evidence="9" type="ORF">FA15DRAFT_669093</name>
</gene>
<evidence type="ECO:0000259" key="7">
    <source>
        <dbReference type="PROSITE" id="PS50011"/>
    </source>
</evidence>
<dbReference type="GO" id="GO:0106310">
    <property type="term" value="F:protein serine kinase activity"/>
    <property type="evidence" value="ECO:0007669"/>
    <property type="project" value="RHEA"/>
</dbReference>
<dbReference type="InterPro" id="IPR020635">
    <property type="entry name" value="Tyr_kinase_cat_dom"/>
</dbReference>
<dbReference type="OrthoDB" id="248923at2759"/>
<reference evidence="9 10" key="1">
    <citation type="journal article" date="2019" name="Nat. Ecol. Evol.">
        <title>Megaphylogeny resolves global patterns of mushroom evolution.</title>
        <authorList>
            <person name="Varga T."/>
            <person name="Krizsan K."/>
            <person name="Foldi C."/>
            <person name="Dima B."/>
            <person name="Sanchez-Garcia M."/>
            <person name="Sanchez-Ramirez S."/>
            <person name="Szollosi G.J."/>
            <person name="Szarkandi J.G."/>
            <person name="Papp V."/>
            <person name="Albert L."/>
            <person name="Andreopoulos W."/>
            <person name="Angelini C."/>
            <person name="Antonin V."/>
            <person name="Barry K.W."/>
            <person name="Bougher N.L."/>
            <person name="Buchanan P."/>
            <person name="Buyck B."/>
            <person name="Bense V."/>
            <person name="Catcheside P."/>
            <person name="Chovatia M."/>
            <person name="Cooper J."/>
            <person name="Damon W."/>
            <person name="Desjardin D."/>
            <person name="Finy P."/>
            <person name="Geml J."/>
            <person name="Haridas S."/>
            <person name="Hughes K."/>
            <person name="Justo A."/>
            <person name="Karasinski D."/>
            <person name="Kautmanova I."/>
            <person name="Kiss B."/>
            <person name="Kocsube S."/>
            <person name="Kotiranta H."/>
            <person name="LaButti K.M."/>
            <person name="Lechner B.E."/>
            <person name="Liimatainen K."/>
            <person name="Lipzen A."/>
            <person name="Lukacs Z."/>
            <person name="Mihaltcheva S."/>
            <person name="Morgado L.N."/>
            <person name="Niskanen T."/>
            <person name="Noordeloos M.E."/>
            <person name="Ohm R.A."/>
            <person name="Ortiz-Santana B."/>
            <person name="Ovrebo C."/>
            <person name="Racz N."/>
            <person name="Riley R."/>
            <person name="Savchenko A."/>
            <person name="Shiryaev A."/>
            <person name="Soop K."/>
            <person name="Spirin V."/>
            <person name="Szebenyi C."/>
            <person name="Tomsovsky M."/>
            <person name="Tulloss R.E."/>
            <person name="Uehling J."/>
            <person name="Grigoriev I.V."/>
            <person name="Vagvolgyi C."/>
            <person name="Papp T."/>
            <person name="Martin F.M."/>
            <person name="Miettinen O."/>
            <person name="Hibbett D.S."/>
            <person name="Nagy L.G."/>
        </authorList>
    </citation>
    <scope>NUCLEOTIDE SEQUENCE [LARGE SCALE GENOMIC DNA]</scope>
    <source>
        <strain evidence="9 10">CBS 121175</strain>
    </source>
</reference>
<dbReference type="PROSITE" id="PS50108">
    <property type="entry name" value="CRIB"/>
    <property type="match status" value="1"/>
</dbReference>
<feature type="compositionally biased region" description="Polar residues" evidence="6">
    <location>
        <begin position="334"/>
        <end position="344"/>
    </location>
</feature>
<feature type="domain" description="CRIB" evidence="8">
    <location>
        <begin position="152"/>
        <end position="165"/>
    </location>
</feature>
<feature type="compositionally biased region" description="Polar residues" evidence="6">
    <location>
        <begin position="423"/>
        <end position="432"/>
    </location>
</feature>
<dbReference type="STRING" id="230819.A0A5C3KX15"/>
<feature type="compositionally biased region" description="Polar residues" evidence="6">
    <location>
        <begin position="389"/>
        <end position="400"/>
    </location>
</feature>
<feature type="region of interest" description="Disordered" evidence="6">
    <location>
        <begin position="754"/>
        <end position="778"/>
    </location>
</feature>
<protein>
    <recommendedName>
        <fullName evidence="11">Kinase-like protein</fullName>
    </recommendedName>
</protein>
<dbReference type="PANTHER" id="PTHR45832:SF22">
    <property type="entry name" value="SERINE_THREONINE-PROTEIN KINASE SAMKA-RELATED"/>
    <property type="match status" value="1"/>
</dbReference>
<dbReference type="GO" id="GO:0005524">
    <property type="term" value="F:ATP binding"/>
    <property type="evidence" value="ECO:0007669"/>
    <property type="project" value="UniProtKB-KW"/>
</dbReference>
<feature type="compositionally biased region" description="Polar residues" evidence="6">
    <location>
        <begin position="299"/>
        <end position="312"/>
    </location>
</feature>
<feature type="compositionally biased region" description="Low complexity" evidence="6">
    <location>
        <begin position="705"/>
        <end position="731"/>
    </location>
</feature>
<dbReference type="EMBL" id="ML210193">
    <property type="protein sequence ID" value="TFK24887.1"/>
    <property type="molecule type" value="Genomic_DNA"/>
</dbReference>
<evidence type="ECO:0000256" key="5">
    <source>
        <dbReference type="ARBA" id="ARBA00048679"/>
    </source>
</evidence>
<sequence length="1166" mass="126096">MASGTSASAPLQSNFSSRFSTLKAFKFGSREGNGKPPPPPPKDDYYLRNRSMASLSPDAFSLPPNSPLSPRHNMYTSQTSPDPNQSTMSLASSVASGAMSTQGESKSRPQSRGKERLTSFLRIGRRSPKSPPSRAGTADELDAGPPQEDGSISMPFNFQHNIHVDDGLVGLPPTWSTALSQAGFTDDEIIAIQTRRAVGSRSPNSQYLLNTRPPSPSIRHPYLPNQSGTPAASSLITQPVPRTSSLPRQVSDTSLRSSVTQQRPSIPYAMSSSTSVSTASLHSSQASSISNIKSIRATASQDQSLRQHTPQLSVSYSSDSHSSSALGSEDNHQSFRTGPFSNGGSPPPRNPIHSNNSSISQSYTSHAPSLLNGHTRNESAASSKRYYGSQPNLTSVSAATPSRLAGDNGATSTIANGLGPSQAGVQATTLESSAARPGKRTGALPPRLSLHSRTDSSDLSSWAGALLSGISSDLEEKLKLNPPTSPQSAPPTGTAPALSARPPQTLSLQGKPPRPPPSRPLPPIVATRETLPEQDEPDSAQYALSPPWVGGQANNSPLWSELEGMLVQPNTSGTNAPAPYSAALNDSFSPTLPFTPEEERMATERKLRTERSREELHRDEEEDEDDDYLRHSIMPDDINRLSVNTARPNRDSSRSSTSTITTTIVRKASVVRRTAAHVIAQSPSSLPPTPSIPHSMQPHRPQPIELGPTPSPLSSSVGSGSEESMGSGSTSQTQDYYSTPDTAYSLSSPLNYYLESSPSPHQTSFSPAQPLSKEYPEVPPYDIDELEEEEDDDENTTHLIVPHQIITAPSPGANRPTIVIDEVTPGGLSAGFPTGTPHSPYERYGGWLSKVLQPLIEYIDEGVDPRDHYVDLKEIAEGESGSVFSARLTERDAHKLRLPPLVKAKDIDDFNNGRTVLVAIKSVTIVPTGSPKLEDLQHELSLMKGLGHENIIGLDGLYMDFLEDTLWIRMELMERSLADVLSLVDQGLMLQDRMMARFASDILHGLEYLEKHFIAHRDVRSDNLLVNKHGVLKITDFSSAVQVTEANPMETEPAGVLYWQAPEIRSPPYNAMKVDVWSLGATVWEMAEIDPPFADSNLFADRWPSVSQPEIYSPAFHEFLHLCSEPAAVRPTAGELLKTPFVKNACGRAVIFQLLSQCISIETPPE</sequence>
<feature type="compositionally biased region" description="Polar residues" evidence="6">
    <location>
        <begin position="74"/>
        <end position="110"/>
    </location>
</feature>
<evidence type="ECO:0000313" key="9">
    <source>
        <dbReference type="EMBL" id="TFK24887.1"/>
    </source>
</evidence>
<dbReference type="Gene3D" id="1.10.510.10">
    <property type="entry name" value="Transferase(Phosphotransferase) domain 1"/>
    <property type="match status" value="1"/>
</dbReference>